<protein>
    <submittedName>
        <fullName evidence="5">ABC transporter substrate-binding protein</fullName>
    </submittedName>
</protein>
<dbReference type="Pfam" id="PF00496">
    <property type="entry name" value="SBP_bac_5"/>
    <property type="match status" value="1"/>
</dbReference>
<sequence length="528" mass="59170">MKTLKRLAAAVSVTAGLAMAGQAANAESVLRVAMTAGDIPIVIGQPDQGFEGYRFVGYNLYDTLTLWDLSQGETAADIKPGLATSWKIDPNDNKRWLITLREGVKWHDGCDFVPEDVVWNFERISKEDAPQFNVKQFGMIRNRTGNIDKVEVLGDHDIAIVTKTPDALFPYQLSYWYMISKCRLTELNNDYEAYANAPSGTGPYKFDKIVPQERLELVKNEGYWDKGRVPKHDRLVLIPMPEATTRAAALLSGEVDFIEAPSPDTIPRLESAGMQIVTRAYPHNWSYQLNFVDGNFKHKEVRQAANYALNRPEVKALLNGYMVEGYTNVPPSTPYHGTPSVKYEYNPEKATELLKSVDCYPCKITLAISTSGSGQMQPLPMNELVKSQLDAAGFETELKVMDWNALLDVGRPGREKNPDIDGINISRALQDPFSALIRHVYTKQHAPKGSNWGHYSNPEVDALIDEIYLAFDPAVRLEKLTKLHELMVEEATLLWVAHDVNPRALAPNVKGFVQAQSWFQDLTPIVVE</sequence>
<name>A0A9J7ANG8_9PROT</name>
<dbReference type="KEGG" id="naci:NUH88_16420"/>
<dbReference type="AlphaFoldDB" id="A0A9J7ANG8"/>
<keyword evidence="3" id="KW-0732">Signal</keyword>
<dbReference type="GO" id="GO:0043190">
    <property type="term" value="C:ATP-binding cassette (ABC) transporter complex"/>
    <property type="evidence" value="ECO:0007669"/>
    <property type="project" value="InterPro"/>
</dbReference>
<dbReference type="EMBL" id="CP102480">
    <property type="protein sequence ID" value="UUX48976.1"/>
    <property type="molecule type" value="Genomic_DNA"/>
</dbReference>
<dbReference type="PANTHER" id="PTHR30290:SF83">
    <property type="entry name" value="ABC TRANSPORTER SUBSTRATE-BINDING PROTEIN"/>
    <property type="match status" value="1"/>
</dbReference>
<evidence type="ECO:0000313" key="6">
    <source>
        <dbReference type="Proteomes" id="UP001060336"/>
    </source>
</evidence>
<feature type="chain" id="PRO_5039941770" evidence="3">
    <location>
        <begin position="21"/>
        <end position="528"/>
    </location>
</feature>
<dbReference type="InterPro" id="IPR039424">
    <property type="entry name" value="SBP_5"/>
</dbReference>
<evidence type="ECO:0000259" key="4">
    <source>
        <dbReference type="Pfam" id="PF00496"/>
    </source>
</evidence>
<dbReference type="PIRSF" id="PIRSF002741">
    <property type="entry name" value="MppA"/>
    <property type="match status" value="1"/>
</dbReference>
<accession>A0A9J7ANG8</accession>
<dbReference type="Gene3D" id="3.10.105.10">
    <property type="entry name" value="Dipeptide-binding Protein, Domain 3"/>
    <property type="match status" value="1"/>
</dbReference>
<dbReference type="InterPro" id="IPR000914">
    <property type="entry name" value="SBP_5_dom"/>
</dbReference>
<dbReference type="CDD" id="cd08495">
    <property type="entry name" value="PBP2_NikA_DppA_OppA_like_8"/>
    <property type="match status" value="1"/>
</dbReference>
<keyword evidence="6" id="KW-1185">Reference proteome</keyword>
<dbReference type="PANTHER" id="PTHR30290">
    <property type="entry name" value="PERIPLASMIC BINDING COMPONENT OF ABC TRANSPORTER"/>
    <property type="match status" value="1"/>
</dbReference>
<dbReference type="RefSeq" id="WP_257767477.1">
    <property type="nucleotide sequence ID" value="NZ_CP102480.1"/>
</dbReference>
<dbReference type="GO" id="GO:0015833">
    <property type="term" value="P:peptide transport"/>
    <property type="evidence" value="ECO:0007669"/>
    <property type="project" value="TreeGrafter"/>
</dbReference>
<dbReference type="GO" id="GO:0030288">
    <property type="term" value="C:outer membrane-bounded periplasmic space"/>
    <property type="evidence" value="ECO:0007669"/>
    <property type="project" value="UniProtKB-ARBA"/>
</dbReference>
<organism evidence="5 6">
    <name type="scientific">Nisaea acidiphila</name>
    <dbReference type="NCBI Taxonomy" id="1862145"/>
    <lineage>
        <taxon>Bacteria</taxon>
        <taxon>Pseudomonadati</taxon>
        <taxon>Pseudomonadota</taxon>
        <taxon>Alphaproteobacteria</taxon>
        <taxon>Rhodospirillales</taxon>
        <taxon>Thalassobaculaceae</taxon>
        <taxon>Nisaea</taxon>
    </lineage>
</organism>
<dbReference type="GO" id="GO:1904680">
    <property type="term" value="F:peptide transmembrane transporter activity"/>
    <property type="evidence" value="ECO:0007669"/>
    <property type="project" value="TreeGrafter"/>
</dbReference>
<reference evidence="5" key="1">
    <citation type="submission" date="2022-08" db="EMBL/GenBank/DDBJ databases">
        <title>Nisaea acidiphila sp. nov., isolated from a marine algal debris and emended description of the genus Nisaea Urios et al. 2008.</title>
        <authorList>
            <person name="Kwon K."/>
        </authorList>
    </citation>
    <scope>NUCLEOTIDE SEQUENCE</scope>
    <source>
        <strain evidence="5">MEBiC11861</strain>
    </source>
</reference>
<feature type="signal peptide" evidence="3">
    <location>
        <begin position="1"/>
        <end position="20"/>
    </location>
</feature>
<evidence type="ECO:0000256" key="2">
    <source>
        <dbReference type="ARBA" id="ARBA00005695"/>
    </source>
</evidence>
<dbReference type="SUPFAM" id="SSF53850">
    <property type="entry name" value="Periplasmic binding protein-like II"/>
    <property type="match status" value="1"/>
</dbReference>
<dbReference type="Gene3D" id="3.40.190.10">
    <property type="entry name" value="Periplasmic binding protein-like II"/>
    <property type="match status" value="1"/>
</dbReference>
<evidence type="ECO:0000256" key="1">
    <source>
        <dbReference type="ARBA" id="ARBA00004418"/>
    </source>
</evidence>
<dbReference type="InterPro" id="IPR030678">
    <property type="entry name" value="Peptide/Ni-bd"/>
</dbReference>
<dbReference type="Gene3D" id="3.90.76.10">
    <property type="entry name" value="Dipeptide-binding Protein, Domain 1"/>
    <property type="match status" value="1"/>
</dbReference>
<dbReference type="Proteomes" id="UP001060336">
    <property type="component" value="Chromosome"/>
</dbReference>
<proteinExistence type="inferred from homology"/>
<feature type="domain" description="Solute-binding protein family 5" evidence="4">
    <location>
        <begin position="78"/>
        <end position="409"/>
    </location>
</feature>
<evidence type="ECO:0000313" key="5">
    <source>
        <dbReference type="EMBL" id="UUX48976.1"/>
    </source>
</evidence>
<gene>
    <name evidence="5" type="ORF">NUH88_16420</name>
</gene>
<comment type="subcellular location">
    <subcellularLocation>
        <location evidence="1">Periplasm</location>
    </subcellularLocation>
</comment>
<comment type="similarity">
    <text evidence="2">Belongs to the bacterial solute-binding protein 5 family.</text>
</comment>
<evidence type="ECO:0000256" key="3">
    <source>
        <dbReference type="SAM" id="SignalP"/>
    </source>
</evidence>